<dbReference type="Proteomes" id="UP000192934">
    <property type="component" value="Chromosome I"/>
</dbReference>
<keyword evidence="6 7" id="KW-0482">Metalloprotease</keyword>
<comment type="cofactor">
    <cofactor evidence="7">
        <name>Zn(2+)</name>
        <dbReference type="ChEBI" id="CHEBI:29105"/>
    </cofactor>
    <text evidence="7">Binds 1 zinc ion.</text>
</comment>
<dbReference type="InterPro" id="IPR034005">
    <property type="entry name" value="M3A_DCP"/>
</dbReference>
<dbReference type="SUPFAM" id="SSF55486">
    <property type="entry name" value="Metalloproteases ('zincins'), catalytic domain"/>
    <property type="match status" value="1"/>
</dbReference>
<feature type="chain" id="PRO_5012055677" evidence="8">
    <location>
        <begin position="22"/>
        <end position="707"/>
    </location>
</feature>
<dbReference type="RefSeq" id="WP_085217067.1">
    <property type="nucleotide sequence ID" value="NZ_LT840185.1"/>
</dbReference>
<proteinExistence type="inferred from homology"/>
<keyword evidence="4 7" id="KW-0378">Hydrolase</keyword>
<evidence type="ECO:0000256" key="6">
    <source>
        <dbReference type="ARBA" id="ARBA00023049"/>
    </source>
</evidence>
<dbReference type="InterPro" id="IPR001567">
    <property type="entry name" value="Pept_M3A_M3B_dom"/>
</dbReference>
<dbReference type="STRING" id="941907.SAMN06295910_0146"/>
<keyword evidence="5 7" id="KW-0862">Zinc</keyword>
<dbReference type="InterPro" id="IPR024079">
    <property type="entry name" value="MetalloPept_cat_dom_sf"/>
</dbReference>
<evidence type="ECO:0000256" key="2">
    <source>
        <dbReference type="ARBA" id="ARBA00022670"/>
    </source>
</evidence>
<dbReference type="GO" id="GO:0046872">
    <property type="term" value="F:metal ion binding"/>
    <property type="evidence" value="ECO:0007669"/>
    <property type="project" value="UniProtKB-UniRule"/>
</dbReference>
<evidence type="ECO:0000256" key="8">
    <source>
        <dbReference type="SAM" id="SignalP"/>
    </source>
</evidence>
<dbReference type="GO" id="GO:0006508">
    <property type="term" value="P:proteolysis"/>
    <property type="evidence" value="ECO:0007669"/>
    <property type="project" value="UniProtKB-KW"/>
</dbReference>
<dbReference type="AlphaFoldDB" id="A0A1X7FYG1"/>
<keyword evidence="11" id="KW-1185">Reference proteome</keyword>
<sequence length="707" mass="77661">MKWAAVMAGLMAWAGAGPAGAAVVPPALTAPWGGAHGLPRVRGVTAAQLETEYAAAIETMRSEIRAIANNPAPPSFENSVLALERSGDALERVHAVYSIYTATKSDDSIRAVAAKIAPLRQALDDEVALDPVLFARVEAVYRQLPNLDLSPDARRLTEVIRDRMLRRGARLDPAAKSELSRINAELAGLQQRFAANVAKDEATRFVEVRDEDRLAGMDEADRRAAKAAAIEFGKSDSWVIRNSRPAVWSVAKRANDPSLRADVWRMWMSRGTHQGETDNAPVASAILKLRGQKAKLFGKANYAELAFEGRMVPGPRAALDLLTDAWEPVASETGRRLAAMSEIARADGLPGPIAASDYLYYAEKLKQARFGFDSKSVEPYLQVARLLDAMMWAAERTYGVSFKPLPDVDVVSPDIRVFEVKRDDRAIGFLYVDLFRRDGKQRGSWASQYRAGRSGSVLPVVALHSNAEPGLEGAPATVDYEVANVLFHEFGHALHFLANSSPYAATGPLALPWDFVETPSLLNERWLLEPATLSRLAIHSDTGEPMPVALAEKLRRVVRFDRVFSVNLDYLATALTDLRLHMMADGREIDVAAEEAKLLAQMRLPGTVDPVMRALQSFHSFAASEYAAGVYTYLWSDMLAADLAEAFVRAPGGFFDEKVAKRYYDTIMSRGARVPASQAFRDFRGRDPEARALMRRFDLGSGETRGD</sequence>
<dbReference type="OrthoDB" id="9773538at2"/>
<dbReference type="Gene3D" id="1.10.1370.10">
    <property type="entry name" value="Neurolysin, domain 3"/>
    <property type="match status" value="1"/>
</dbReference>
<gene>
    <name evidence="10" type="ORF">SAMN06295910_0146</name>
</gene>
<dbReference type="GO" id="GO:0004180">
    <property type="term" value="F:carboxypeptidase activity"/>
    <property type="evidence" value="ECO:0007669"/>
    <property type="project" value="TreeGrafter"/>
</dbReference>
<accession>A0A1X7FYG1</accession>
<dbReference type="EMBL" id="LT840185">
    <property type="protein sequence ID" value="SMF61151.1"/>
    <property type="molecule type" value="Genomic_DNA"/>
</dbReference>
<dbReference type="InterPro" id="IPR024077">
    <property type="entry name" value="Neurolysin/TOP_dom2"/>
</dbReference>
<dbReference type="Pfam" id="PF01432">
    <property type="entry name" value="Peptidase_M3"/>
    <property type="match status" value="1"/>
</dbReference>
<evidence type="ECO:0000256" key="7">
    <source>
        <dbReference type="RuleBase" id="RU003435"/>
    </source>
</evidence>
<comment type="similarity">
    <text evidence="1 7">Belongs to the peptidase M3 family.</text>
</comment>
<dbReference type="GO" id="GO:0005829">
    <property type="term" value="C:cytosol"/>
    <property type="evidence" value="ECO:0007669"/>
    <property type="project" value="TreeGrafter"/>
</dbReference>
<keyword evidence="8" id="KW-0732">Signal</keyword>
<organism evidence="10 11">
    <name type="scientific">Allosphingosinicella indica</name>
    <dbReference type="NCBI Taxonomy" id="941907"/>
    <lineage>
        <taxon>Bacteria</taxon>
        <taxon>Pseudomonadati</taxon>
        <taxon>Pseudomonadota</taxon>
        <taxon>Alphaproteobacteria</taxon>
        <taxon>Sphingomonadales</taxon>
        <taxon>Sphingomonadaceae</taxon>
        <taxon>Allosphingosinicella</taxon>
    </lineage>
</organism>
<evidence type="ECO:0000259" key="9">
    <source>
        <dbReference type="Pfam" id="PF01432"/>
    </source>
</evidence>
<keyword evidence="2 7" id="KW-0645">Protease</keyword>
<name>A0A1X7FYG1_9SPHN</name>
<dbReference type="GO" id="GO:0004222">
    <property type="term" value="F:metalloendopeptidase activity"/>
    <property type="evidence" value="ECO:0007669"/>
    <property type="project" value="InterPro"/>
</dbReference>
<dbReference type="InterPro" id="IPR045090">
    <property type="entry name" value="Pept_M3A_M3B"/>
</dbReference>
<evidence type="ECO:0000313" key="10">
    <source>
        <dbReference type="EMBL" id="SMF61151.1"/>
    </source>
</evidence>
<dbReference type="PANTHER" id="PTHR43660:SF1">
    <property type="entry name" value="DIPEPTIDYL CARBOXYPEPTIDASE"/>
    <property type="match status" value="1"/>
</dbReference>
<dbReference type="PANTHER" id="PTHR43660">
    <property type="entry name" value="DIPEPTIDYL CARBOXYPEPTIDASE"/>
    <property type="match status" value="1"/>
</dbReference>
<evidence type="ECO:0000313" key="11">
    <source>
        <dbReference type="Proteomes" id="UP000192934"/>
    </source>
</evidence>
<evidence type="ECO:0000256" key="3">
    <source>
        <dbReference type="ARBA" id="ARBA00022723"/>
    </source>
</evidence>
<dbReference type="Gene3D" id="3.40.390.10">
    <property type="entry name" value="Collagenase (Catalytic Domain)"/>
    <property type="match status" value="1"/>
</dbReference>
<dbReference type="CDD" id="cd06456">
    <property type="entry name" value="M3A_DCP"/>
    <property type="match status" value="1"/>
</dbReference>
<feature type="domain" description="Peptidase M3A/M3B catalytic" evidence="9">
    <location>
        <begin position="252"/>
        <end position="698"/>
    </location>
</feature>
<protein>
    <submittedName>
        <fullName evidence="10">Peptidyl-dipeptidase Dcp</fullName>
    </submittedName>
</protein>
<keyword evidence="3 7" id="KW-0479">Metal-binding</keyword>
<reference evidence="11" key="1">
    <citation type="submission" date="2017-04" db="EMBL/GenBank/DDBJ databases">
        <authorList>
            <person name="Varghese N."/>
            <person name="Submissions S."/>
        </authorList>
    </citation>
    <scope>NUCLEOTIDE SEQUENCE [LARGE SCALE GENOMIC DNA]</scope>
    <source>
        <strain evidence="11">Dd16</strain>
    </source>
</reference>
<evidence type="ECO:0000256" key="4">
    <source>
        <dbReference type="ARBA" id="ARBA00022801"/>
    </source>
</evidence>
<feature type="signal peptide" evidence="8">
    <location>
        <begin position="1"/>
        <end position="21"/>
    </location>
</feature>
<evidence type="ECO:0000256" key="5">
    <source>
        <dbReference type="ARBA" id="ARBA00022833"/>
    </source>
</evidence>
<evidence type="ECO:0000256" key="1">
    <source>
        <dbReference type="ARBA" id="ARBA00006040"/>
    </source>
</evidence>